<keyword evidence="2" id="KW-1133">Transmembrane helix</keyword>
<reference evidence="3 4" key="1">
    <citation type="submission" date="2016-07" db="EMBL/GenBank/DDBJ databases">
        <title>Draft Genome Sequence of Methylophaga muralis Bur 1.</title>
        <authorList>
            <person name="Vasilenko O.V."/>
            <person name="Doronina N.V."/>
            <person name="Shmareva M.N."/>
            <person name="Tarlachkov S.V."/>
            <person name="Mustakhimov I."/>
            <person name="Trotsenko Y.A."/>
        </authorList>
    </citation>
    <scope>NUCLEOTIDE SEQUENCE [LARGE SCALE GENOMIC DNA]</scope>
    <source>
        <strain evidence="3 4">Bur 1</strain>
    </source>
</reference>
<dbReference type="PATRIC" id="fig|291169.3.peg.2107"/>
<feature type="coiled-coil region" evidence="1">
    <location>
        <begin position="61"/>
        <end position="116"/>
    </location>
</feature>
<dbReference type="Proteomes" id="UP000094379">
    <property type="component" value="Unassembled WGS sequence"/>
</dbReference>
<evidence type="ECO:0000256" key="2">
    <source>
        <dbReference type="SAM" id="Phobius"/>
    </source>
</evidence>
<dbReference type="STRING" id="291169.A9E74_02095"/>
<keyword evidence="2" id="KW-0472">Membrane</keyword>
<feature type="transmembrane region" description="Helical" evidence="2">
    <location>
        <begin position="12"/>
        <end position="32"/>
    </location>
</feature>
<gene>
    <name evidence="3" type="ORF">A9E74_02095</name>
</gene>
<dbReference type="AlphaFoldDB" id="A0A1E3GRD1"/>
<keyword evidence="4" id="KW-1185">Reference proteome</keyword>
<dbReference type="InterPro" id="IPR036465">
    <property type="entry name" value="vWFA_dom_sf"/>
</dbReference>
<evidence type="ECO:0000313" key="4">
    <source>
        <dbReference type="Proteomes" id="UP000094379"/>
    </source>
</evidence>
<evidence type="ECO:0008006" key="5">
    <source>
        <dbReference type="Google" id="ProtNLM"/>
    </source>
</evidence>
<accession>A0A1E3GRD1</accession>
<evidence type="ECO:0000313" key="3">
    <source>
        <dbReference type="EMBL" id="ODN66146.1"/>
    </source>
</evidence>
<organism evidence="3 4">
    <name type="scientific">Methylophaga muralis</name>
    <dbReference type="NCBI Taxonomy" id="291169"/>
    <lineage>
        <taxon>Bacteria</taxon>
        <taxon>Pseudomonadati</taxon>
        <taxon>Pseudomonadota</taxon>
        <taxon>Gammaproteobacteria</taxon>
        <taxon>Thiotrichales</taxon>
        <taxon>Piscirickettsiaceae</taxon>
        <taxon>Methylophaga</taxon>
    </lineage>
</organism>
<dbReference type="RefSeq" id="WP_069296512.1">
    <property type="nucleotide sequence ID" value="NZ_MCRI01000026.1"/>
</dbReference>
<sequence length="316" mass="34820">MKFRKKGLDIFSLSFLDVISCGFGAVVMLILISKTDVDVSIAGADDVSSLLASLIGLENSVAEISQQIQQELSTLDALSSEQQSIAQAESSLESRLKALQQQNAALEESISGMSLVESRLKQAALPTPRKPTDKRSEEVGGIPVDSDYVVFIIDTSGSMKQIWSRVSREVVNVLNIHPEVKGFQILNDMGTSMISGYDGRWMPDTPSTRNSAIRMFENWAVVSNSSPVEGVEMALRKYAKPNITTSIYVFGDDYTGSSYDAVIDRITRQNRQLSDGRRLARIHGVGFLSIHSTDRYSILMRELTKRNDGTYIALPP</sequence>
<dbReference type="SUPFAM" id="SSF53300">
    <property type="entry name" value="vWA-like"/>
    <property type="match status" value="1"/>
</dbReference>
<proteinExistence type="predicted"/>
<keyword evidence="2" id="KW-0812">Transmembrane</keyword>
<name>A0A1E3GRD1_9GAMM</name>
<keyword evidence="1" id="KW-0175">Coiled coil</keyword>
<protein>
    <recommendedName>
        <fullName evidence="5">VWFA domain-containing protein</fullName>
    </recommendedName>
</protein>
<evidence type="ECO:0000256" key="1">
    <source>
        <dbReference type="SAM" id="Coils"/>
    </source>
</evidence>
<comment type="caution">
    <text evidence="3">The sequence shown here is derived from an EMBL/GenBank/DDBJ whole genome shotgun (WGS) entry which is preliminary data.</text>
</comment>
<dbReference type="EMBL" id="MCRI01000026">
    <property type="protein sequence ID" value="ODN66146.1"/>
    <property type="molecule type" value="Genomic_DNA"/>
</dbReference>